<dbReference type="AlphaFoldDB" id="A0A1I6EQF3"/>
<dbReference type="OrthoDB" id="1113830at2"/>
<evidence type="ECO:0000256" key="1">
    <source>
        <dbReference type="SAM" id="MobiDB-lite"/>
    </source>
</evidence>
<dbReference type="Pfam" id="PF01553">
    <property type="entry name" value="Acyltransferase"/>
    <property type="match status" value="1"/>
</dbReference>
<dbReference type="STRING" id="871652.SAMN04515673_11821"/>
<dbReference type="Proteomes" id="UP000199302">
    <property type="component" value="Unassembled WGS sequence"/>
</dbReference>
<dbReference type="InterPro" id="IPR002123">
    <property type="entry name" value="Plipid/glycerol_acylTrfase"/>
</dbReference>
<evidence type="ECO:0000259" key="2">
    <source>
        <dbReference type="SMART" id="SM00563"/>
    </source>
</evidence>
<feature type="region of interest" description="Disordered" evidence="1">
    <location>
        <begin position="266"/>
        <end position="288"/>
    </location>
</feature>
<name>A0A1I6EQF3_9RHOB</name>
<accession>A0A1I6EQF3</accession>
<evidence type="ECO:0000313" key="3">
    <source>
        <dbReference type="EMBL" id="SFR19905.1"/>
    </source>
</evidence>
<sequence length="288" mass="32379">MQDRIDPLIAERAPWAFERKPGRLIAQRALKAILGYNKTLRIARRADVMQSHDEIMDYVASLIVKRLKVSGLHHLPKHGPALLVANHPTGIADGIVLHHVVSQVRRDAFYYANKDILRVLPQLAPMILPVEWRIDQRSHAKTRQTLLDTEAAVKAGRLGVIFPAGRISKRIGLTLHERPWMASAAMISRKFDIPVIPLNIRARNSLMFYLGDALHPTLRDITLFHETQNKWRFGFEMTFGEPIDPASLPQRSGEAIEELRRVTLALGASHGTPPPPRRPSHRPAPASG</sequence>
<dbReference type="SUPFAM" id="SSF69593">
    <property type="entry name" value="Glycerol-3-phosphate (1)-acyltransferase"/>
    <property type="match status" value="1"/>
</dbReference>
<organism evidence="3 4">
    <name type="scientific">Poseidonocella sedimentorum</name>
    <dbReference type="NCBI Taxonomy" id="871652"/>
    <lineage>
        <taxon>Bacteria</taxon>
        <taxon>Pseudomonadati</taxon>
        <taxon>Pseudomonadota</taxon>
        <taxon>Alphaproteobacteria</taxon>
        <taxon>Rhodobacterales</taxon>
        <taxon>Roseobacteraceae</taxon>
        <taxon>Poseidonocella</taxon>
    </lineage>
</organism>
<proteinExistence type="predicted"/>
<gene>
    <name evidence="3" type="ORF">SAMN04515673_11821</name>
</gene>
<protein>
    <submittedName>
        <fullName evidence="3">Putative hemolysin</fullName>
    </submittedName>
</protein>
<reference evidence="3 4" key="1">
    <citation type="submission" date="2016-10" db="EMBL/GenBank/DDBJ databases">
        <authorList>
            <person name="de Groot N.N."/>
        </authorList>
    </citation>
    <scope>NUCLEOTIDE SEQUENCE [LARGE SCALE GENOMIC DNA]</scope>
    <source>
        <strain evidence="4">KMM 9023,NRIC 0796,JCM 17311,KCTC 23692</strain>
    </source>
</reference>
<dbReference type="GO" id="GO:0016746">
    <property type="term" value="F:acyltransferase activity"/>
    <property type="evidence" value="ECO:0007669"/>
    <property type="project" value="InterPro"/>
</dbReference>
<dbReference type="SMART" id="SM00563">
    <property type="entry name" value="PlsC"/>
    <property type="match status" value="1"/>
</dbReference>
<dbReference type="EMBL" id="FOYI01000018">
    <property type="protein sequence ID" value="SFR19905.1"/>
    <property type="molecule type" value="Genomic_DNA"/>
</dbReference>
<evidence type="ECO:0000313" key="4">
    <source>
        <dbReference type="Proteomes" id="UP000199302"/>
    </source>
</evidence>
<dbReference type="RefSeq" id="WP_092082644.1">
    <property type="nucleotide sequence ID" value="NZ_FOYI01000018.1"/>
</dbReference>
<keyword evidence="4" id="KW-1185">Reference proteome</keyword>
<feature type="domain" description="Phospholipid/glycerol acyltransferase" evidence="2">
    <location>
        <begin position="81"/>
        <end position="203"/>
    </location>
</feature>